<dbReference type="OrthoDB" id="1918237at2759"/>
<dbReference type="Proteomes" id="UP000681722">
    <property type="component" value="Unassembled WGS sequence"/>
</dbReference>
<dbReference type="InterPro" id="IPR056852">
    <property type="entry name" value="AK17A/B"/>
</dbReference>
<dbReference type="Proteomes" id="UP000663829">
    <property type="component" value="Unassembled WGS sequence"/>
</dbReference>
<keyword evidence="3" id="KW-1133">Transmembrane helix</keyword>
<name>A0A813VG66_9BILA</name>
<proteinExistence type="predicted"/>
<evidence type="ECO:0000256" key="2">
    <source>
        <dbReference type="SAM" id="MobiDB-lite"/>
    </source>
</evidence>
<dbReference type="EMBL" id="CAJNOQ010000781">
    <property type="protein sequence ID" value="CAF0837987.1"/>
    <property type="molecule type" value="Genomic_DNA"/>
</dbReference>
<keyword evidence="6" id="KW-1185">Reference proteome</keyword>
<dbReference type="EMBL" id="CAJOBC010000781">
    <property type="protein sequence ID" value="CAF3625242.1"/>
    <property type="molecule type" value="Genomic_DNA"/>
</dbReference>
<evidence type="ECO:0000256" key="1">
    <source>
        <dbReference type="SAM" id="Coils"/>
    </source>
</evidence>
<evidence type="ECO:0000256" key="3">
    <source>
        <dbReference type="SAM" id="Phobius"/>
    </source>
</evidence>
<protein>
    <submittedName>
        <fullName evidence="4">Uncharacterized protein</fullName>
    </submittedName>
</protein>
<reference evidence="4" key="1">
    <citation type="submission" date="2021-02" db="EMBL/GenBank/DDBJ databases">
        <authorList>
            <person name="Nowell W R."/>
        </authorList>
    </citation>
    <scope>NUCLEOTIDE SEQUENCE</scope>
</reference>
<evidence type="ECO:0000313" key="5">
    <source>
        <dbReference type="EMBL" id="CAF3625242.1"/>
    </source>
</evidence>
<keyword evidence="3" id="KW-0472">Membrane</keyword>
<sequence length="699" mass="81804">MSTSTKIDQKAKERRDKILATAEERLARVRRLQGNESYRQADDNQTQPPASHITTPTTPISVQKPRIEQQPEEPMETYRSVTHSSDSGSSLFSSLLSLASTTSSLTMNTASTTDENSSEKLETDKQNAFLCLLALSVRLLYSISSLVPKNLFSLTFILFCLLIIPYRYMYKQYKQKSNIVISTIILSGFRPNQITLEMSNLQLCKDLNERSDLYEPLRMYLKPIARLNISMPLPVMRIPGQTISTWEIMDKIRSLILPDEFIFLRLIKSAGELYRFEGELESKQIARSCLIRLDNSVIRISTGQEFRLRAAEAKLQYPSRTDWETFFREAKNMNETKPGERADTVHIEGLPIKWFQEKPNPMAAVQAAAHAIGSGGQIQSIDQEQNKENKPSLEILQQVFSTFGEIRCCDIPSLDPYRFGIDNQQIMTQDTTFDAFIQYSEYISFVKAMDAFRNMKLMHIEDNNVAYTASIKVDFDRTRHLSDRMIKKRRIEQMKAMEMIKLTRAEAQRQKDEEERKKEIERLKIELQDAEADDFPGVKDITKDSRRRQREDKRRLKRLERKRLHEERTLSMKIAMEERKILIAKRKLESMRLLEELFNRVKVQIAQEELSKKERELQEDRLRSMEVDGRQQPSYQQQQQQYIFSSPSQLLPQPTTKEFRSNKDEIEAQLYELRKEFYQKDETIDDILRKRTIPDRKVF</sequence>
<feature type="region of interest" description="Disordered" evidence="2">
    <location>
        <begin position="614"/>
        <end position="639"/>
    </location>
</feature>
<dbReference type="PANTHER" id="PTHR12484:SF4">
    <property type="entry name" value="A-KINASE ANCHOR PROTEIN 17A"/>
    <property type="match status" value="1"/>
</dbReference>
<keyword evidence="1" id="KW-0175">Coiled coil</keyword>
<feature type="compositionally biased region" description="Polar residues" evidence="2">
    <location>
        <begin position="34"/>
        <end position="61"/>
    </location>
</feature>
<feature type="compositionally biased region" description="Basic and acidic residues" evidence="2">
    <location>
        <begin position="614"/>
        <end position="629"/>
    </location>
</feature>
<evidence type="ECO:0000313" key="6">
    <source>
        <dbReference type="Proteomes" id="UP000663829"/>
    </source>
</evidence>
<comment type="caution">
    <text evidence="4">The sequence shown here is derived from an EMBL/GenBank/DDBJ whole genome shotgun (WGS) entry which is preliminary data.</text>
</comment>
<feature type="coiled-coil region" evidence="1">
    <location>
        <begin position="497"/>
        <end position="562"/>
    </location>
</feature>
<feature type="region of interest" description="Disordered" evidence="2">
    <location>
        <begin position="29"/>
        <end position="84"/>
    </location>
</feature>
<dbReference type="Pfam" id="PF25015">
    <property type="entry name" value="RBD_AKAP-17A"/>
    <property type="match status" value="1"/>
</dbReference>
<keyword evidence="3" id="KW-0812">Transmembrane</keyword>
<organism evidence="4 6">
    <name type="scientific">Didymodactylos carnosus</name>
    <dbReference type="NCBI Taxonomy" id="1234261"/>
    <lineage>
        <taxon>Eukaryota</taxon>
        <taxon>Metazoa</taxon>
        <taxon>Spiralia</taxon>
        <taxon>Gnathifera</taxon>
        <taxon>Rotifera</taxon>
        <taxon>Eurotatoria</taxon>
        <taxon>Bdelloidea</taxon>
        <taxon>Philodinida</taxon>
        <taxon>Philodinidae</taxon>
        <taxon>Didymodactylos</taxon>
    </lineage>
</organism>
<feature type="transmembrane region" description="Helical" evidence="3">
    <location>
        <begin position="150"/>
        <end position="169"/>
    </location>
</feature>
<accession>A0A813VG66</accession>
<evidence type="ECO:0000313" key="4">
    <source>
        <dbReference type="EMBL" id="CAF0837987.1"/>
    </source>
</evidence>
<gene>
    <name evidence="4" type="ORF">GPM918_LOCUS5410</name>
    <name evidence="5" type="ORF">SRO942_LOCUS5410</name>
</gene>
<dbReference type="AlphaFoldDB" id="A0A813VG66"/>
<dbReference type="PANTHER" id="PTHR12484">
    <property type="entry name" value="B-LYMPHOCYTE ANTIGEN-RELATED"/>
    <property type="match status" value="1"/>
</dbReference>